<sequence>MNTCSTEGPSTSQESLPRRQVLINVTGDDPDDEEQQEIFKQDEAFWKIVFDAFGQEPTGTSDPQSAATTGDVPAASRFSTTDDTLAKFIPPQRSATACPNAAKTILKYLPGAITSTLYEAESFAPTEVILLDQPTRHLLLAVLLSGALSRVWSSMDITINAHSDEDGNFGLAEGTQVSVADIRDLAKTLDLARTAVFTTNDEPFLPAVGVAGILKLSDEIPSDERFKETRLAAEYGRRRLVQLLGETALEKIQGELPDYPGLRADAVNMMQRIGKLNPVSFPKANGFYSTHAGGGACTVYIHGDVAVSFDTGHMAFFATNAWLLLRMSEVKKFVIIVSHIDCDHMNGAKVLLDYLSGDIRSYKVELIALYFNSPGSGHLSEGVRSVAKAKCVFKLVTENPDKFNILRTVHIPTSSDPTSSGFGNFDQKMKPLSIPTKVL</sequence>
<evidence type="ECO:0000313" key="3">
    <source>
        <dbReference type="Proteomes" id="UP000053201"/>
    </source>
</evidence>
<evidence type="ECO:0000256" key="1">
    <source>
        <dbReference type="SAM" id="MobiDB-lite"/>
    </source>
</evidence>
<dbReference type="RefSeq" id="XP_016607124.1">
    <property type="nucleotide sequence ID" value="XM_016754237.1"/>
</dbReference>
<feature type="region of interest" description="Disordered" evidence="1">
    <location>
        <begin position="57"/>
        <end position="76"/>
    </location>
</feature>
<name>A0A0L0HDQ2_SPIPD</name>
<gene>
    <name evidence="2" type="ORF">SPPG_06031</name>
</gene>
<dbReference type="AlphaFoldDB" id="A0A0L0HDQ2"/>
<proteinExistence type="predicted"/>
<dbReference type="InParanoid" id="A0A0L0HDQ2"/>
<organism evidence="2 3">
    <name type="scientific">Spizellomyces punctatus (strain DAOM BR117)</name>
    <dbReference type="NCBI Taxonomy" id="645134"/>
    <lineage>
        <taxon>Eukaryota</taxon>
        <taxon>Fungi</taxon>
        <taxon>Fungi incertae sedis</taxon>
        <taxon>Chytridiomycota</taxon>
        <taxon>Chytridiomycota incertae sedis</taxon>
        <taxon>Chytridiomycetes</taxon>
        <taxon>Spizellomycetales</taxon>
        <taxon>Spizellomycetaceae</taxon>
        <taxon>Spizellomyces</taxon>
    </lineage>
</organism>
<dbReference type="InterPro" id="IPR036866">
    <property type="entry name" value="RibonucZ/Hydroxyglut_hydro"/>
</dbReference>
<protein>
    <recommendedName>
        <fullName evidence="4">Metallo-beta-lactamase domain-containing protein</fullName>
    </recommendedName>
</protein>
<evidence type="ECO:0000313" key="2">
    <source>
        <dbReference type="EMBL" id="KNC99084.1"/>
    </source>
</evidence>
<dbReference type="VEuPathDB" id="FungiDB:SPPG_06031"/>
<dbReference type="SUPFAM" id="SSF56281">
    <property type="entry name" value="Metallo-hydrolase/oxidoreductase"/>
    <property type="match status" value="1"/>
</dbReference>
<evidence type="ECO:0008006" key="4">
    <source>
        <dbReference type="Google" id="ProtNLM"/>
    </source>
</evidence>
<dbReference type="GeneID" id="27689366"/>
<feature type="region of interest" description="Disordered" evidence="1">
    <location>
        <begin position="1"/>
        <end position="20"/>
    </location>
</feature>
<dbReference type="Proteomes" id="UP000053201">
    <property type="component" value="Unassembled WGS sequence"/>
</dbReference>
<dbReference type="EMBL" id="KQ257459">
    <property type="protein sequence ID" value="KNC99084.1"/>
    <property type="molecule type" value="Genomic_DNA"/>
</dbReference>
<feature type="compositionally biased region" description="Polar residues" evidence="1">
    <location>
        <begin position="57"/>
        <end position="68"/>
    </location>
</feature>
<feature type="compositionally biased region" description="Polar residues" evidence="1">
    <location>
        <begin position="1"/>
        <end position="15"/>
    </location>
</feature>
<accession>A0A0L0HDQ2</accession>
<reference evidence="2 3" key="1">
    <citation type="submission" date="2009-08" db="EMBL/GenBank/DDBJ databases">
        <title>The Genome Sequence of Spizellomyces punctatus strain DAOM BR117.</title>
        <authorList>
            <consortium name="The Broad Institute Genome Sequencing Platform"/>
            <person name="Russ C."/>
            <person name="Cuomo C."/>
            <person name="Shea T."/>
            <person name="Young S.K."/>
            <person name="Zeng Q."/>
            <person name="Koehrsen M."/>
            <person name="Haas B."/>
            <person name="Borodovsky M."/>
            <person name="Guigo R."/>
            <person name="Alvarado L."/>
            <person name="Berlin A."/>
            <person name="Bochicchio J."/>
            <person name="Borenstein D."/>
            <person name="Chapman S."/>
            <person name="Chen Z."/>
            <person name="Engels R."/>
            <person name="Freedman E."/>
            <person name="Gellesch M."/>
            <person name="Goldberg J."/>
            <person name="Griggs A."/>
            <person name="Gujja S."/>
            <person name="Heiman D."/>
            <person name="Hepburn T."/>
            <person name="Howarth C."/>
            <person name="Jen D."/>
            <person name="Larson L."/>
            <person name="Lewis B."/>
            <person name="Mehta T."/>
            <person name="Park D."/>
            <person name="Pearson M."/>
            <person name="Roberts A."/>
            <person name="Saif S."/>
            <person name="Shenoy N."/>
            <person name="Sisk P."/>
            <person name="Stolte C."/>
            <person name="Sykes S."/>
            <person name="Thomson T."/>
            <person name="Walk T."/>
            <person name="White J."/>
            <person name="Yandava C."/>
            <person name="Burger G."/>
            <person name="Gray M.W."/>
            <person name="Holland P.W.H."/>
            <person name="King N."/>
            <person name="Lang F.B.F."/>
            <person name="Roger A.J."/>
            <person name="Ruiz-Trillo I."/>
            <person name="Lander E."/>
            <person name="Nusbaum C."/>
        </authorList>
    </citation>
    <scope>NUCLEOTIDE SEQUENCE [LARGE SCALE GENOMIC DNA]</scope>
    <source>
        <strain evidence="2 3">DAOM BR117</strain>
    </source>
</reference>
<keyword evidence="3" id="KW-1185">Reference proteome</keyword>